<keyword evidence="2 4" id="KW-0378">Hydrolase</keyword>
<evidence type="ECO:0000313" key="7">
    <source>
        <dbReference type="EMBL" id="SDJ32331.1"/>
    </source>
</evidence>
<dbReference type="Gene3D" id="3.20.20.300">
    <property type="entry name" value="Glycoside hydrolase, family 3, N-terminal domain"/>
    <property type="match status" value="1"/>
</dbReference>
<dbReference type="PANTHER" id="PTHR42715:SF10">
    <property type="entry name" value="BETA-GLUCOSIDASE"/>
    <property type="match status" value="1"/>
</dbReference>
<evidence type="ECO:0000259" key="5">
    <source>
        <dbReference type="SMART" id="SM01217"/>
    </source>
</evidence>
<dbReference type="InterPro" id="IPR036881">
    <property type="entry name" value="Glyco_hydro_3_C_sf"/>
</dbReference>
<dbReference type="InterPro" id="IPR050288">
    <property type="entry name" value="Cellulose_deg_GH3"/>
</dbReference>
<dbReference type="Proteomes" id="UP000182367">
    <property type="component" value="Unassembled WGS sequence"/>
</dbReference>
<dbReference type="InterPro" id="IPR001764">
    <property type="entry name" value="Glyco_hydro_3_N"/>
</dbReference>
<proteinExistence type="inferred from homology"/>
<dbReference type="PROSITE" id="PS00775">
    <property type="entry name" value="GLYCOSYL_HYDROL_F3"/>
    <property type="match status" value="1"/>
</dbReference>
<reference evidence="7 8" key="1">
    <citation type="submission" date="2016-10" db="EMBL/GenBank/DDBJ databases">
        <authorList>
            <person name="Varghese N."/>
            <person name="Submissions S."/>
        </authorList>
    </citation>
    <scope>NUCLEOTIDE SEQUENCE [LARGE SCALE GENOMIC DNA]</scope>
    <source>
        <strain evidence="7 8">Gm-149</strain>
    </source>
</reference>
<dbReference type="Gene3D" id="3.40.50.1700">
    <property type="entry name" value="Glycoside hydrolase family 3 C-terminal domain"/>
    <property type="match status" value="1"/>
</dbReference>
<dbReference type="InterPro" id="IPR013783">
    <property type="entry name" value="Ig-like_fold"/>
</dbReference>
<reference evidence="6 9" key="2">
    <citation type="submission" date="2019-07" db="EMBL/GenBank/DDBJ databases">
        <title>Whole genome shotgun sequence of Flavobacterium glycines NBRC 105008.</title>
        <authorList>
            <person name="Hosoyama A."/>
            <person name="Uohara A."/>
            <person name="Ohji S."/>
            <person name="Ichikawa N."/>
        </authorList>
    </citation>
    <scope>NUCLEOTIDE SEQUENCE [LARGE SCALE GENOMIC DNA]</scope>
    <source>
        <strain evidence="6 9">NBRC 105008</strain>
    </source>
</reference>
<evidence type="ECO:0000313" key="6">
    <source>
        <dbReference type="EMBL" id="GEL11015.1"/>
    </source>
</evidence>
<dbReference type="EMBL" id="FNEO01000002">
    <property type="protein sequence ID" value="SDJ32331.1"/>
    <property type="molecule type" value="Genomic_DNA"/>
</dbReference>
<accession>A0A511CEC2</accession>
<dbReference type="AlphaFoldDB" id="A0A511CEC2"/>
<dbReference type="InterPro" id="IPR017853">
    <property type="entry name" value="GH"/>
</dbReference>
<dbReference type="PANTHER" id="PTHR42715">
    <property type="entry name" value="BETA-GLUCOSIDASE"/>
    <property type="match status" value="1"/>
</dbReference>
<dbReference type="FunFam" id="2.60.40.10:FF:000495">
    <property type="entry name" value="Periplasmic beta-glucosidase"/>
    <property type="match status" value="1"/>
</dbReference>
<evidence type="ECO:0000256" key="1">
    <source>
        <dbReference type="ARBA" id="ARBA00005336"/>
    </source>
</evidence>
<dbReference type="Proteomes" id="UP000321579">
    <property type="component" value="Unassembled WGS sequence"/>
</dbReference>
<evidence type="ECO:0000256" key="4">
    <source>
        <dbReference type="RuleBase" id="RU361161"/>
    </source>
</evidence>
<dbReference type="Pfam" id="PF01915">
    <property type="entry name" value="Glyco_hydro_3_C"/>
    <property type="match status" value="1"/>
</dbReference>
<sequence length="788" mass="85895">MDLDFLNRLDFHIIKLSLSNIILMKKCLLFICLPFFSLSVAAQTKEPLQLNKTNIKQVVKALTLDEKVKLVVGMGMHIPGASAGLLPPNDPEDDKITPKVPGTSGRTHAIDRLGIPSLTLSDGPAGIHFMDLTAAKPKYATAIPIGTLLASTWDTIMTKKAGEILGREAKDYGIDIVLTPAFNIQRNPLGGRNFEYYSEDPFLSGTIAAAVTNGIQKYGIGVSVKHFAANNTETNRMKLNTIVSERALREIYLKGFEIAVKKSNPWTLMTSYNLINGTYTSESKNLLTDILRKEWGFKGLVMSDWFAGQNAATSLKAGNDLQMPGRPDQVQTIINAVKNGSLAMSDLDESVERFLNLVVKTGTFNNVPYSNKPDLKGNAAVSRTVASEGMVLLKNDHALPLSKSSTVALFGNASYDIIAGGTGSGDVVKKYTVSLDEGLVNSGFKLQQNNKSAYENYIKSEKAKKPAPSFMDVFNPFVIKEMEVKNEIITASAANSDVAIITIGRISGESKDRKVADDFNLTDAEKQTLKTLSESFHAKNKKVIVVINAGGVIETASWNQWADAILMAWQPGMEGGNAIADILSGKVNPSGKLTTSFPVSYIDVPSSKNFPGKQLPLKEGEILDPVMPTYPAEITYDDDIYVGYRHFNTNNIKTAYEFGFGLSYTQFEYSDIKLSSSEFKDKITATITIKNTGKTAGKEVVQLYLNAPSVKLKKPSEELKGFAKTKLLQAGESQTISFTLTPGELASYDSNISSWIAEAGNYTIQIGASSLNIKKTKQFHLAKDLVVK</sequence>
<gene>
    <name evidence="6" type="ORF">FGL01_17540</name>
    <name evidence="7" type="ORF">SAMN05192550_1906</name>
</gene>
<dbReference type="InterPro" id="IPR026891">
    <property type="entry name" value="Fn3-like"/>
</dbReference>
<evidence type="ECO:0000313" key="8">
    <source>
        <dbReference type="Proteomes" id="UP000182367"/>
    </source>
</evidence>
<dbReference type="Gene3D" id="2.60.40.10">
    <property type="entry name" value="Immunoglobulins"/>
    <property type="match status" value="1"/>
</dbReference>
<dbReference type="EMBL" id="BJVF01000002">
    <property type="protein sequence ID" value="GEL11015.1"/>
    <property type="molecule type" value="Genomic_DNA"/>
</dbReference>
<dbReference type="Pfam" id="PF14310">
    <property type="entry name" value="Fn3-like"/>
    <property type="match status" value="1"/>
</dbReference>
<evidence type="ECO:0000313" key="9">
    <source>
        <dbReference type="Proteomes" id="UP000321579"/>
    </source>
</evidence>
<keyword evidence="3" id="KW-0119">Carbohydrate metabolism</keyword>
<evidence type="ECO:0000256" key="2">
    <source>
        <dbReference type="ARBA" id="ARBA00022801"/>
    </source>
</evidence>
<comment type="caution">
    <text evidence="6">The sequence shown here is derived from an EMBL/GenBank/DDBJ whole genome shotgun (WGS) entry which is preliminary data.</text>
</comment>
<keyword evidence="4" id="KW-0326">Glycosidase</keyword>
<dbReference type="InterPro" id="IPR019800">
    <property type="entry name" value="Glyco_hydro_3_AS"/>
</dbReference>
<dbReference type="SMART" id="SM01217">
    <property type="entry name" value="Fn3_like"/>
    <property type="match status" value="1"/>
</dbReference>
<evidence type="ECO:0000256" key="3">
    <source>
        <dbReference type="ARBA" id="ARBA00023277"/>
    </source>
</evidence>
<feature type="domain" description="Fibronectin type III-like" evidence="5">
    <location>
        <begin position="699"/>
        <end position="770"/>
    </location>
</feature>
<dbReference type="Pfam" id="PF00933">
    <property type="entry name" value="Glyco_hydro_3"/>
    <property type="match status" value="1"/>
</dbReference>
<dbReference type="PRINTS" id="PR00133">
    <property type="entry name" value="GLHYDRLASE3"/>
</dbReference>
<dbReference type="GO" id="GO:0005975">
    <property type="term" value="P:carbohydrate metabolic process"/>
    <property type="evidence" value="ECO:0007669"/>
    <property type="project" value="InterPro"/>
</dbReference>
<dbReference type="GO" id="GO:0008422">
    <property type="term" value="F:beta-glucosidase activity"/>
    <property type="evidence" value="ECO:0007669"/>
    <property type="project" value="UniProtKB-ARBA"/>
</dbReference>
<organism evidence="6 9">
    <name type="scientific">Flavobacterium glycines</name>
    <dbReference type="NCBI Taxonomy" id="551990"/>
    <lineage>
        <taxon>Bacteria</taxon>
        <taxon>Pseudomonadati</taxon>
        <taxon>Bacteroidota</taxon>
        <taxon>Flavobacteriia</taxon>
        <taxon>Flavobacteriales</taxon>
        <taxon>Flavobacteriaceae</taxon>
        <taxon>Flavobacterium</taxon>
    </lineage>
</organism>
<dbReference type="SUPFAM" id="SSF52279">
    <property type="entry name" value="Beta-D-glucan exohydrolase, C-terminal domain"/>
    <property type="match status" value="1"/>
</dbReference>
<keyword evidence="8" id="KW-1185">Reference proteome</keyword>
<comment type="similarity">
    <text evidence="1 4">Belongs to the glycosyl hydrolase 3 family.</text>
</comment>
<protein>
    <submittedName>
        <fullName evidence="7">Beta-glucosidase</fullName>
    </submittedName>
    <submittedName>
        <fullName evidence="6">Glycosyl hydrolase</fullName>
    </submittedName>
</protein>
<dbReference type="SUPFAM" id="SSF51445">
    <property type="entry name" value="(Trans)glycosidases"/>
    <property type="match status" value="1"/>
</dbReference>
<dbReference type="InterPro" id="IPR002772">
    <property type="entry name" value="Glyco_hydro_3_C"/>
</dbReference>
<name>A0A511CEC2_9FLAO</name>
<dbReference type="InterPro" id="IPR036962">
    <property type="entry name" value="Glyco_hydro_3_N_sf"/>
</dbReference>